<feature type="domain" description="G-protein coupled receptors family 1 profile" evidence="10">
    <location>
        <begin position="68"/>
        <end position="327"/>
    </location>
</feature>
<evidence type="ECO:0000256" key="4">
    <source>
        <dbReference type="ARBA" id="ARBA00022989"/>
    </source>
</evidence>
<dbReference type="AlphaFoldDB" id="A0A183T5B5"/>
<feature type="transmembrane region" description="Helical" evidence="9">
    <location>
        <begin position="164"/>
        <end position="187"/>
    </location>
</feature>
<feature type="transmembrane region" description="Helical" evidence="9">
    <location>
        <begin position="213"/>
        <end position="235"/>
    </location>
</feature>
<keyword evidence="6 9" id="KW-0472">Membrane</keyword>
<feature type="transmembrane region" description="Helical" evidence="9">
    <location>
        <begin position="307"/>
        <end position="330"/>
    </location>
</feature>
<name>A0A183T5B5_SCHSO</name>
<evidence type="ECO:0000259" key="10">
    <source>
        <dbReference type="PROSITE" id="PS50262"/>
    </source>
</evidence>
<dbReference type="Pfam" id="PF00001">
    <property type="entry name" value="7tm_1"/>
    <property type="match status" value="1"/>
</dbReference>
<evidence type="ECO:0000256" key="1">
    <source>
        <dbReference type="ARBA" id="ARBA00004141"/>
    </source>
</evidence>
<evidence type="ECO:0000313" key="12">
    <source>
        <dbReference type="Proteomes" id="UP000275846"/>
    </source>
</evidence>
<dbReference type="GO" id="GO:0043005">
    <property type="term" value="C:neuron projection"/>
    <property type="evidence" value="ECO:0007669"/>
    <property type="project" value="TreeGrafter"/>
</dbReference>
<accession>A0A183T5B5</accession>
<dbReference type="EMBL" id="UYSU01036706">
    <property type="protein sequence ID" value="VDL98048.1"/>
    <property type="molecule type" value="Genomic_DNA"/>
</dbReference>
<feature type="transmembrane region" description="Helical" evidence="9">
    <location>
        <begin position="273"/>
        <end position="292"/>
    </location>
</feature>
<evidence type="ECO:0000256" key="8">
    <source>
        <dbReference type="ARBA" id="ARBA00023224"/>
    </source>
</evidence>
<gene>
    <name evidence="11" type="ORF">SSLN_LOCUS11663</name>
</gene>
<dbReference type="InterPro" id="IPR017452">
    <property type="entry name" value="GPCR_Rhodpsn_7TM"/>
</dbReference>
<keyword evidence="5" id="KW-0297">G-protein coupled receptor</keyword>
<dbReference type="GO" id="GO:0004983">
    <property type="term" value="F:neuropeptide Y receptor activity"/>
    <property type="evidence" value="ECO:0007669"/>
    <property type="project" value="InterPro"/>
</dbReference>
<dbReference type="CDD" id="cd15203">
    <property type="entry name" value="7tmA_NPYR-like"/>
    <property type="match status" value="1"/>
</dbReference>
<dbReference type="SMART" id="SM01381">
    <property type="entry name" value="7TM_GPCR_Srsx"/>
    <property type="match status" value="1"/>
</dbReference>
<sequence length="396" mass="44920">MINQFQLESDIIFQMEVKLFSNITFSMQLEGKVSGDSHFDIVYAGASKVSPFVLFAIYSIIVFLSLVGNNIVIYVVIRCRTMWSITNFFVANLAISDVLMSMFAALFTPIAYYTDEWLLPHFLCRLLPFTMGVSVHVSTLTSTAIAVDRYLVIVHPFFPKMQRWMCFSIIAAIWCTSVLICLPLAIFQHIETEKKQNYTVCAENWPSIEARKIFSISSFVFQFVIPCVVISFCYFHVSRLLWIRRNHKIGSGLRSVQKEEAENRRHRKTNTMLIAMVVVFVVCWIPLNALWITVDELGNEVVPNFEVVFLACHIVAMCSAVSNPLLYAFLNENFRKSIGAAFSSCVVKRSAVGLSNPVVQDQESAVNVAKISMSYVEEIVAGQSKSRTIQLRDQND</sequence>
<evidence type="ECO:0000256" key="7">
    <source>
        <dbReference type="ARBA" id="ARBA00023170"/>
    </source>
</evidence>
<keyword evidence="4 9" id="KW-1133">Transmembrane helix</keyword>
<keyword evidence="7" id="KW-0675">Receptor</keyword>
<evidence type="ECO:0000256" key="2">
    <source>
        <dbReference type="ARBA" id="ARBA00010663"/>
    </source>
</evidence>
<evidence type="ECO:0000313" key="13">
    <source>
        <dbReference type="WBParaSite" id="SSLN_0001210801-mRNA-1"/>
    </source>
</evidence>
<dbReference type="OrthoDB" id="9046662at2759"/>
<dbReference type="GO" id="GO:0042923">
    <property type="term" value="F:neuropeptide binding"/>
    <property type="evidence" value="ECO:0007669"/>
    <property type="project" value="TreeGrafter"/>
</dbReference>
<dbReference type="PANTHER" id="PTHR24235:SF29">
    <property type="entry name" value="GH23382P"/>
    <property type="match status" value="1"/>
</dbReference>
<organism evidence="13">
    <name type="scientific">Schistocephalus solidus</name>
    <name type="common">Tapeworm</name>
    <dbReference type="NCBI Taxonomy" id="70667"/>
    <lineage>
        <taxon>Eukaryota</taxon>
        <taxon>Metazoa</taxon>
        <taxon>Spiralia</taxon>
        <taxon>Lophotrochozoa</taxon>
        <taxon>Platyhelminthes</taxon>
        <taxon>Cestoda</taxon>
        <taxon>Eucestoda</taxon>
        <taxon>Diphyllobothriidea</taxon>
        <taxon>Diphyllobothriidae</taxon>
        <taxon>Schistocephalus</taxon>
    </lineage>
</organism>
<evidence type="ECO:0000256" key="3">
    <source>
        <dbReference type="ARBA" id="ARBA00022692"/>
    </source>
</evidence>
<dbReference type="STRING" id="70667.A0A183T5B5"/>
<keyword evidence="8" id="KW-0807">Transducer</keyword>
<protein>
    <submittedName>
        <fullName evidence="13">G_PROTEIN_RECEP_F1_2 domain-containing protein</fullName>
    </submittedName>
</protein>
<feature type="transmembrane region" description="Helical" evidence="9">
    <location>
        <begin position="133"/>
        <end position="152"/>
    </location>
</feature>
<evidence type="ECO:0000313" key="11">
    <source>
        <dbReference type="EMBL" id="VDL98048.1"/>
    </source>
</evidence>
<keyword evidence="3 9" id="KW-0812">Transmembrane</keyword>
<feature type="transmembrane region" description="Helical" evidence="9">
    <location>
        <begin position="52"/>
        <end position="77"/>
    </location>
</feature>
<dbReference type="Gene3D" id="1.20.1070.10">
    <property type="entry name" value="Rhodopsin 7-helix transmembrane proteins"/>
    <property type="match status" value="1"/>
</dbReference>
<keyword evidence="12" id="KW-1185">Reference proteome</keyword>
<feature type="transmembrane region" description="Helical" evidence="9">
    <location>
        <begin position="89"/>
        <end position="113"/>
    </location>
</feature>
<evidence type="ECO:0000256" key="5">
    <source>
        <dbReference type="ARBA" id="ARBA00023040"/>
    </source>
</evidence>
<evidence type="ECO:0000256" key="6">
    <source>
        <dbReference type="ARBA" id="ARBA00023136"/>
    </source>
</evidence>
<proteinExistence type="inferred from homology"/>
<dbReference type="WBParaSite" id="SSLN_0001210801-mRNA-1">
    <property type="protein sequence ID" value="SSLN_0001210801-mRNA-1"/>
    <property type="gene ID" value="SSLN_0001210801"/>
</dbReference>
<dbReference type="PRINTS" id="PR01012">
    <property type="entry name" value="NRPEPTIDEYR"/>
</dbReference>
<comment type="similarity">
    <text evidence="2">Belongs to the G-protein coupled receptor 1 family.</text>
</comment>
<evidence type="ECO:0000256" key="9">
    <source>
        <dbReference type="SAM" id="Phobius"/>
    </source>
</evidence>
<comment type="subcellular location">
    <subcellularLocation>
        <location evidence="1">Membrane</location>
        <topology evidence="1">Multi-pass membrane protein</topology>
    </subcellularLocation>
</comment>
<dbReference type="InterPro" id="IPR000276">
    <property type="entry name" value="GPCR_Rhodpsn"/>
</dbReference>
<dbReference type="Proteomes" id="UP000275846">
    <property type="component" value="Unassembled WGS sequence"/>
</dbReference>
<dbReference type="InterPro" id="IPR000611">
    <property type="entry name" value="NPY_rcpt"/>
</dbReference>
<dbReference type="SUPFAM" id="SSF81321">
    <property type="entry name" value="Family A G protein-coupled receptor-like"/>
    <property type="match status" value="1"/>
</dbReference>
<dbReference type="PRINTS" id="PR00237">
    <property type="entry name" value="GPCRRHODOPSN"/>
</dbReference>
<reference evidence="11 12" key="2">
    <citation type="submission" date="2018-11" db="EMBL/GenBank/DDBJ databases">
        <authorList>
            <consortium name="Pathogen Informatics"/>
        </authorList>
    </citation>
    <scope>NUCLEOTIDE SEQUENCE [LARGE SCALE GENOMIC DNA]</scope>
    <source>
        <strain evidence="11 12">NST_G2</strain>
    </source>
</reference>
<dbReference type="PANTHER" id="PTHR24235">
    <property type="entry name" value="NEUROPEPTIDE Y RECEPTOR"/>
    <property type="match status" value="1"/>
</dbReference>
<dbReference type="PROSITE" id="PS50262">
    <property type="entry name" value="G_PROTEIN_RECEP_F1_2"/>
    <property type="match status" value="1"/>
</dbReference>
<dbReference type="GO" id="GO:0005886">
    <property type="term" value="C:plasma membrane"/>
    <property type="evidence" value="ECO:0007669"/>
    <property type="project" value="TreeGrafter"/>
</dbReference>
<reference evidence="13" key="1">
    <citation type="submission" date="2016-06" db="UniProtKB">
        <authorList>
            <consortium name="WormBaseParasite"/>
        </authorList>
    </citation>
    <scope>IDENTIFICATION</scope>
</reference>